<dbReference type="AlphaFoldDB" id="A0A9P5P4H7"/>
<feature type="non-terminal residue" evidence="1">
    <location>
        <position position="444"/>
    </location>
</feature>
<reference evidence="1" key="1">
    <citation type="submission" date="2020-11" db="EMBL/GenBank/DDBJ databases">
        <authorList>
            <consortium name="DOE Joint Genome Institute"/>
            <person name="Ahrendt S."/>
            <person name="Riley R."/>
            <person name="Andreopoulos W."/>
            <person name="Labutti K."/>
            <person name="Pangilinan J."/>
            <person name="Ruiz-Duenas F.J."/>
            <person name="Barrasa J.M."/>
            <person name="Sanchez-Garcia M."/>
            <person name="Camarero S."/>
            <person name="Miyauchi S."/>
            <person name="Serrano A."/>
            <person name="Linde D."/>
            <person name="Babiker R."/>
            <person name="Drula E."/>
            <person name="Ayuso-Fernandez I."/>
            <person name="Pacheco R."/>
            <person name="Padilla G."/>
            <person name="Ferreira P."/>
            <person name="Barriuso J."/>
            <person name="Kellner H."/>
            <person name="Castanera R."/>
            <person name="Alfaro M."/>
            <person name="Ramirez L."/>
            <person name="Pisabarro A.G."/>
            <person name="Kuo A."/>
            <person name="Tritt A."/>
            <person name="Lipzen A."/>
            <person name="He G."/>
            <person name="Yan M."/>
            <person name="Ng V."/>
            <person name="Cullen D."/>
            <person name="Martin F."/>
            <person name="Rosso M.-N."/>
            <person name="Henrissat B."/>
            <person name="Hibbett D."/>
            <person name="Martinez A.T."/>
            <person name="Grigoriev I.V."/>
        </authorList>
    </citation>
    <scope>NUCLEOTIDE SEQUENCE</scope>
    <source>
        <strain evidence="1">AH 40177</strain>
    </source>
</reference>
<evidence type="ECO:0000313" key="1">
    <source>
        <dbReference type="EMBL" id="KAF9058649.1"/>
    </source>
</evidence>
<accession>A0A9P5P4H7</accession>
<dbReference type="Proteomes" id="UP000772434">
    <property type="component" value="Unassembled WGS sequence"/>
</dbReference>
<evidence type="ECO:0000313" key="2">
    <source>
        <dbReference type="Proteomes" id="UP000772434"/>
    </source>
</evidence>
<keyword evidence="2" id="KW-1185">Reference proteome</keyword>
<comment type="caution">
    <text evidence="1">The sequence shown here is derived from an EMBL/GenBank/DDBJ whole genome shotgun (WGS) entry which is preliminary data.</text>
</comment>
<dbReference type="EMBL" id="JADNRY010000360">
    <property type="protein sequence ID" value="KAF9058649.1"/>
    <property type="molecule type" value="Genomic_DNA"/>
</dbReference>
<proteinExistence type="predicted"/>
<sequence>LDERKSFEPEDLEELFSIDKPGRHLICVQNSSLHSLSLRFRPYVQIATYHQFLSGSYFDPILDAVTRWPAPKSTNGGITMLSIVQDPYVNLAFAQPLIFFHLESTLPALLHSPFFHSSLRALRIYLPVKTLASLSRILTLGRTSVNLTTVDLSTAIVSASSTKTMEHLAQILTAHPFLSHLILNECGPNGLIPVLPTHGNVFGIEADVVSAEYATIPNGILAYAAEYRTLALGLATAGVSKARNREKQVQAQTLAGTGTIGESNIRIIPPTPTLRSLCTSLTIPVPVLQPPPSSHTLNAHHALLLKTINDQWTLGWSQGLAQLGKARERIRDRWRVAAKHARARNGAHEDDGNGSGMRVMRFATLSETEEDLSSLDSGPNLNPLESLVEIVDEAELSQWIGPNSAQPALQTPVLCLAGQSDSLNRNDFFCIPHSPRCAHEVARK</sequence>
<name>A0A9P5P4H7_9AGAR</name>
<gene>
    <name evidence="1" type="ORF">BDP27DRAFT_1343173</name>
</gene>
<protein>
    <submittedName>
        <fullName evidence="1">Uncharacterized protein</fullName>
    </submittedName>
</protein>
<dbReference type="OrthoDB" id="3353982at2759"/>
<organism evidence="1 2">
    <name type="scientific">Rhodocollybia butyracea</name>
    <dbReference type="NCBI Taxonomy" id="206335"/>
    <lineage>
        <taxon>Eukaryota</taxon>
        <taxon>Fungi</taxon>
        <taxon>Dikarya</taxon>
        <taxon>Basidiomycota</taxon>
        <taxon>Agaricomycotina</taxon>
        <taxon>Agaricomycetes</taxon>
        <taxon>Agaricomycetidae</taxon>
        <taxon>Agaricales</taxon>
        <taxon>Marasmiineae</taxon>
        <taxon>Omphalotaceae</taxon>
        <taxon>Rhodocollybia</taxon>
    </lineage>
</organism>